<keyword evidence="3" id="KW-0808">Transferase</keyword>
<comment type="caution">
    <text evidence="11">The sequence shown here is derived from an EMBL/GenBank/DDBJ whole genome shotgun (WGS) entry which is preliminary data.</text>
</comment>
<feature type="domain" description="Phospholipid/glycerol acyltransferase" evidence="10">
    <location>
        <begin position="155"/>
        <end position="270"/>
    </location>
</feature>
<evidence type="ECO:0000256" key="2">
    <source>
        <dbReference type="ARBA" id="ARBA00008655"/>
    </source>
</evidence>
<protein>
    <recommendedName>
        <fullName evidence="10">Phospholipid/glycerol acyltransferase domain-containing protein</fullName>
    </recommendedName>
</protein>
<evidence type="ECO:0000313" key="11">
    <source>
        <dbReference type="EMBL" id="TNV81005.1"/>
    </source>
</evidence>
<organism evidence="11 12">
    <name type="scientific">Halteria grandinella</name>
    <dbReference type="NCBI Taxonomy" id="5974"/>
    <lineage>
        <taxon>Eukaryota</taxon>
        <taxon>Sar</taxon>
        <taxon>Alveolata</taxon>
        <taxon>Ciliophora</taxon>
        <taxon>Intramacronucleata</taxon>
        <taxon>Spirotrichea</taxon>
        <taxon>Stichotrichia</taxon>
        <taxon>Sporadotrichida</taxon>
        <taxon>Halteriidae</taxon>
        <taxon>Halteria</taxon>
    </lineage>
</organism>
<evidence type="ECO:0000256" key="6">
    <source>
        <dbReference type="ARBA" id="ARBA00023098"/>
    </source>
</evidence>
<dbReference type="GO" id="GO:0016020">
    <property type="term" value="C:membrane"/>
    <property type="evidence" value="ECO:0007669"/>
    <property type="project" value="UniProtKB-SubCell"/>
</dbReference>
<keyword evidence="8" id="KW-0012">Acyltransferase</keyword>
<evidence type="ECO:0000256" key="5">
    <source>
        <dbReference type="ARBA" id="ARBA00022989"/>
    </source>
</evidence>
<comment type="similarity">
    <text evidence="2">Belongs to the 1-acyl-sn-glycerol-3-phosphate acyltransferase family.</text>
</comment>
<dbReference type="Proteomes" id="UP000785679">
    <property type="component" value="Unassembled WGS sequence"/>
</dbReference>
<dbReference type="SUPFAM" id="SSF69593">
    <property type="entry name" value="Glycerol-3-phosphate (1)-acyltransferase"/>
    <property type="match status" value="1"/>
</dbReference>
<evidence type="ECO:0000256" key="3">
    <source>
        <dbReference type="ARBA" id="ARBA00022679"/>
    </source>
</evidence>
<proteinExistence type="inferred from homology"/>
<feature type="transmembrane region" description="Helical" evidence="9">
    <location>
        <begin position="56"/>
        <end position="84"/>
    </location>
</feature>
<evidence type="ECO:0000256" key="1">
    <source>
        <dbReference type="ARBA" id="ARBA00004370"/>
    </source>
</evidence>
<dbReference type="InterPro" id="IPR002123">
    <property type="entry name" value="Plipid/glycerol_acylTrfase"/>
</dbReference>
<comment type="subcellular location">
    <subcellularLocation>
        <location evidence="1">Membrane</location>
    </subcellularLocation>
</comment>
<keyword evidence="4 9" id="KW-0812">Transmembrane</keyword>
<dbReference type="PANTHER" id="PTHR23063">
    <property type="entry name" value="PHOSPHOLIPID ACYLTRANSFERASE"/>
    <property type="match status" value="1"/>
</dbReference>
<evidence type="ECO:0000256" key="7">
    <source>
        <dbReference type="ARBA" id="ARBA00023136"/>
    </source>
</evidence>
<keyword evidence="6" id="KW-0443">Lipid metabolism</keyword>
<evidence type="ECO:0000256" key="4">
    <source>
        <dbReference type="ARBA" id="ARBA00022692"/>
    </source>
</evidence>
<dbReference type="SMART" id="SM00563">
    <property type="entry name" value="PlsC"/>
    <property type="match status" value="1"/>
</dbReference>
<dbReference type="Pfam" id="PF01553">
    <property type="entry name" value="Acyltransferase"/>
    <property type="match status" value="1"/>
</dbReference>
<name>A0A8J8T412_HALGN</name>
<evidence type="ECO:0000256" key="8">
    <source>
        <dbReference type="ARBA" id="ARBA00023315"/>
    </source>
</evidence>
<evidence type="ECO:0000259" key="10">
    <source>
        <dbReference type="SMART" id="SM00563"/>
    </source>
</evidence>
<dbReference type="AlphaFoldDB" id="A0A8J8T412"/>
<dbReference type="PANTHER" id="PTHR23063:SF52">
    <property type="entry name" value="LYSOPHOSPHATIDYLCHOLINE ACYLTRANSFERASE"/>
    <property type="match status" value="1"/>
</dbReference>
<dbReference type="OrthoDB" id="272512at2759"/>
<evidence type="ECO:0000256" key="9">
    <source>
        <dbReference type="SAM" id="Phobius"/>
    </source>
</evidence>
<reference evidence="11" key="1">
    <citation type="submission" date="2019-06" db="EMBL/GenBank/DDBJ databases">
        <authorList>
            <person name="Zheng W."/>
        </authorList>
    </citation>
    <scope>NUCLEOTIDE SEQUENCE</scope>
    <source>
        <strain evidence="11">QDHG01</strain>
    </source>
</reference>
<dbReference type="GO" id="GO:0016746">
    <property type="term" value="F:acyltransferase activity"/>
    <property type="evidence" value="ECO:0007669"/>
    <property type="project" value="UniProtKB-KW"/>
</dbReference>
<dbReference type="EMBL" id="RRYP01006712">
    <property type="protein sequence ID" value="TNV81005.1"/>
    <property type="molecule type" value="Genomic_DNA"/>
</dbReference>
<evidence type="ECO:0000313" key="12">
    <source>
        <dbReference type="Proteomes" id="UP000785679"/>
    </source>
</evidence>
<accession>A0A8J8T412</accession>
<keyword evidence="12" id="KW-1185">Reference proteome</keyword>
<keyword evidence="7 9" id="KW-0472">Membrane</keyword>
<keyword evidence="5 9" id="KW-1133">Transmembrane helix</keyword>
<feature type="transmembrane region" description="Helical" evidence="9">
    <location>
        <begin position="6"/>
        <end position="25"/>
    </location>
</feature>
<sequence>MAINILIVLAILNAILGTYMLNWAWKQIKPIRDQDEARDSQFPPFRRTDLKNWSLFKFYLGAITVLPIRFVLGAWVCLVLFIFFKIVCIGHSFENDAPVQGWRKRVIAVAYKVMSTLLLRCGLAIKVDYKYVKYDYSKYLGSDYLKTQKFPNNISTYVSNHVSWSDIIVFLNVKQPAFASKVELKRIPVFGFLCQALGCIFIERGGTKEAKDYVIHQIQERQEAIEKEGLYPPMIVFPEGGTSNGVSILPFKKGAFASFKAVRPVFLRYESAGVSPAYDVMPFLPLYMLQCCSFNFTCTFTELPPFIPNEYLFKTYAQAGKENWEIYADAVRDIMVDVGQVKKDNSSQMDKIKYEILLGYKKERELKKTE</sequence>
<gene>
    <name evidence="11" type="ORF">FGO68_gene4777</name>
</gene>
<dbReference type="GO" id="GO:0006629">
    <property type="term" value="P:lipid metabolic process"/>
    <property type="evidence" value="ECO:0007669"/>
    <property type="project" value="UniProtKB-KW"/>
</dbReference>